<dbReference type="GO" id="GO:0071949">
    <property type="term" value="F:FAD binding"/>
    <property type="evidence" value="ECO:0007669"/>
    <property type="project" value="InterPro"/>
</dbReference>
<keyword evidence="4" id="KW-0503">Monooxygenase</keyword>
<dbReference type="AlphaFoldDB" id="A0A371NZU2"/>
<feature type="domain" description="FAD-binding" evidence="3">
    <location>
        <begin position="12"/>
        <end position="360"/>
    </location>
</feature>
<dbReference type="Gene3D" id="3.40.30.120">
    <property type="match status" value="1"/>
</dbReference>
<protein>
    <submittedName>
        <fullName evidence="4">FAD-binding monooxygenase</fullName>
    </submittedName>
</protein>
<evidence type="ECO:0000259" key="3">
    <source>
        <dbReference type="Pfam" id="PF01494"/>
    </source>
</evidence>
<name>A0A371NZU2_9ACTN</name>
<dbReference type="InterPro" id="IPR036188">
    <property type="entry name" value="FAD/NAD-bd_sf"/>
</dbReference>
<proteinExistence type="predicted"/>
<dbReference type="InterPro" id="IPR002938">
    <property type="entry name" value="FAD-bd"/>
</dbReference>
<dbReference type="PANTHER" id="PTHR43004:SF21">
    <property type="entry name" value="FAD-BINDING DOMAIN-CONTAINING PROTEIN-RELATED"/>
    <property type="match status" value="1"/>
</dbReference>
<dbReference type="NCBIfam" id="NF004780">
    <property type="entry name" value="PRK06126.1"/>
    <property type="match status" value="1"/>
</dbReference>
<dbReference type="PANTHER" id="PTHR43004">
    <property type="entry name" value="TRK SYSTEM POTASSIUM UPTAKE PROTEIN"/>
    <property type="match status" value="1"/>
</dbReference>
<evidence type="ECO:0000256" key="2">
    <source>
        <dbReference type="ARBA" id="ARBA00022827"/>
    </source>
</evidence>
<dbReference type="EMBL" id="QUBR01000003">
    <property type="protein sequence ID" value="REK68860.1"/>
    <property type="molecule type" value="Genomic_DNA"/>
</dbReference>
<evidence type="ECO:0000313" key="5">
    <source>
        <dbReference type="Proteomes" id="UP000265581"/>
    </source>
</evidence>
<dbReference type="SUPFAM" id="SSF51905">
    <property type="entry name" value="FAD/NAD(P)-binding domain"/>
    <property type="match status" value="1"/>
</dbReference>
<dbReference type="Pfam" id="PF21274">
    <property type="entry name" value="Rng_hyd_C"/>
    <property type="match status" value="1"/>
</dbReference>
<keyword evidence="5" id="KW-1185">Reference proteome</keyword>
<keyword evidence="4" id="KW-0560">Oxidoreductase</keyword>
<dbReference type="InterPro" id="IPR050641">
    <property type="entry name" value="RIFMO-like"/>
</dbReference>
<keyword evidence="2" id="KW-0274">FAD</keyword>
<dbReference type="Pfam" id="PF01494">
    <property type="entry name" value="FAD_binding_3"/>
    <property type="match status" value="1"/>
</dbReference>
<dbReference type="Gene3D" id="3.50.50.60">
    <property type="entry name" value="FAD/NAD(P)-binding domain"/>
    <property type="match status" value="1"/>
</dbReference>
<comment type="caution">
    <text evidence="4">The sequence shown here is derived from an EMBL/GenBank/DDBJ whole genome shotgun (WGS) entry which is preliminary data.</text>
</comment>
<dbReference type="PRINTS" id="PR00420">
    <property type="entry name" value="RNGMNOXGNASE"/>
</dbReference>
<reference evidence="4 5" key="1">
    <citation type="submission" date="2018-08" db="EMBL/GenBank/DDBJ databases">
        <title>Aeromicrobium sp. M2KJ-4, whole genome shotgun sequence.</title>
        <authorList>
            <person name="Tuo L."/>
        </authorList>
    </citation>
    <scope>NUCLEOTIDE SEQUENCE [LARGE SCALE GENOMIC DNA]</scope>
    <source>
        <strain evidence="4 5">M2KJ-4</strain>
    </source>
</reference>
<evidence type="ECO:0000313" key="4">
    <source>
        <dbReference type="EMBL" id="REK68860.1"/>
    </source>
</evidence>
<keyword evidence="1" id="KW-0285">Flavoprotein</keyword>
<organism evidence="4 5">
    <name type="scientific">Aeromicrobium endophyticum</name>
    <dbReference type="NCBI Taxonomy" id="2292704"/>
    <lineage>
        <taxon>Bacteria</taxon>
        <taxon>Bacillati</taxon>
        <taxon>Actinomycetota</taxon>
        <taxon>Actinomycetes</taxon>
        <taxon>Propionibacteriales</taxon>
        <taxon>Nocardioidaceae</taxon>
        <taxon>Aeromicrobium</taxon>
    </lineage>
</organism>
<dbReference type="Proteomes" id="UP000265581">
    <property type="component" value="Unassembled WGS sequence"/>
</dbReference>
<gene>
    <name evidence="4" type="ORF">DX116_18525</name>
</gene>
<dbReference type="RefSeq" id="WP_119705783.1">
    <property type="nucleotide sequence ID" value="NZ_JBHSOI010000001.1"/>
</dbReference>
<accession>A0A371NZU2</accession>
<dbReference type="Gene3D" id="3.30.9.10">
    <property type="entry name" value="D-Amino Acid Oxidase, subunit A, domain 2"/>
    <property type="match status" value="1"/>
</dbReference>
<dbReference type="OrthoDB" id="3316391at2"/>
<dbReference type="GO" id="GO:0016709">
    <property type="term" value="F:oxidoreductase activity, acting on paired donors, with incorporation or reduction of molecular oxygen, NAD(P)H as one donor, and incorporation of one atom of oxygen"/>
    <property type="evidence" value="ECO:0007669"/>
    <property type="project" value="UniProtKB-ARBA"/>
</dbReference>
<evidence type="ECO:0000256" key="1">
    <source>
        <dbReference type="ARBA" id="ARBA00022630"/>
    </source>
</evidence>
<sequence>MTSTPQTAASPPVLIIGAGPAGLACAAELAFHHVRSVIVDPRVEVLHDRPRAKTTSPRTMEHFRRWGIADAVRRRAPLSPEWNRRVVFCETLDGPVITEFHDVFGLHGGPSDVFAECGQQVPQPVVEEVLREHLVSTGMVDFRLGERAVQVSEGPDSVTVTVERPDGVTYDLTGDYALGCDGGWSIVRDCVGATLEGTSAPRANLNVVFRSTALRPAMGDAVQYWVLGPDIPGALGPLDHDGHWWAGLAGAGDWCDAEQVPGLIAALAGVAPGDIDIEVLSTDPWTPRMLLADRFASDRVFLVGESAHLNPPFGGHGFNTCVGDAVNIGWKIAAVLSGWGGSELLGSYEAERRHVAAETIASALANLRASSPGISHSAEQLQATKNEEFHSLGLVLGYSYAGSPVIASAHEPAPSSVEKYEPSTAPGARLPHVWTRPGRALYDELGPGLTLLVPATADPQEVGQLVARAAARAVPLTVVALPDGDAWAPDEFLLVRPDQHVAWRGTRLHEADLDQVTGRPMTARHVLV</sequence>